<proteinExistence type="predicted"/>
<dbReference type="EMBL" id="JAMPLM010000002">
    <property type="protein sequence ID" value="MEP1057733.1"/>
    <property type="molecule type" value="Genomic_DNA"/>
</dbReference>
<evidence type="ECO:0000313" key="2">
    <source>
        <dbReference type="Proteomes" id="UP001476950"/>
    </source>
</evidence>
<dbReference type="RefSeq" id="WP_190450820.1">
    <property type="nucleotide sequence ID" value="NZ_JAMPLM010000002.1"/>
</dbReference>
<protein>
    <submittedName>
        <fullName evidence="1">Uncharacterized protein</fullName>
    </submittedName>
</protein>
<evidence type="ECO:0000313" key="1">
    <source>
        <dbReference type="EMBL" id="MEP1057733.1"/>
    </source>
</evidence>
<organism evidence="1 2">
    <name type="scientific">Stenomitos frigidus AS-A4</name>
    <dbReference type="NCBI Taxonomy" id="2933935"/>
    <lineage>
        <taxon>Bacteria</taxon>
        <taxon>Bacillati</taxon>
        <taxon>Cyanobacteriota</taxon>
        <taxon>Cyanophyceae</taxon>
        <taxon>Leptolyngbyales</taxon>
        <taxon>Leptolyngbyaceae</taxon>
        <taxon>Stenomitos</taxon>
    </lineage>
</organism>
<comment type="caution">
    <text evidence="1">The sequence shown here is derived from an EMBL/GenBank/DDBJ whole genome shotgun (WGS) entry which is preliminary data.</text>
</comment>
<dbReference type="InterPro" id="IPR043991">
    <property type="entry name" value="Gp3-like"/>
</dbReference>
<name>A0ABV0KFC1_9CYAN</name>
<dbReference type="Pfam" id="PF18897">
    <property type="entry name" value="Gp3-like"/>
    <property type="match status" value="1"/>
</dbReference>
<gene>
    <name evidence="1" type="ORF">NDI38_04725</name>
</gene>
<keyword evidence="2" id="KW-1185">Reference proteome</keyword>
<sequence length="465" mass="51904">MVILGKTDRATAEEKINLDVIGRVWVGAEKSDNSAGKTLNDKFRIECNDRTREKFIEHYGTDRPDKLNIFLPYATPDECFDTWYESYTAQGFQHRCNGQRIVQKMCQIPYKGLKGEQKYSFERQNVDEPCLKGNEPECATCGKGTGRFFFYVRELYAGGMGATKAWMMSISGAHNLTGLHSQLCALYKQYGALDSSPVPSPWTFGFIPYTLTRVEKKIMRPNQEKGTVNGKTVYNQTGTRSKGSYWALSLSEDPEWLSTLQRFMAFKEVQRLGGSAEAIALIGGDVPMLQGYQESSIWGQTERSIRNATNTRQIAAAIDVVRDEVSQGNLPTAALESAESLGNSFVAVDKPRAKPKKQAIATEEPTVSEADLTFLRTVDNSLNKAESVEQVAKLQEWLRLPKQAKFLASSSAVEAQVMQLVRDRILALGSVKTAVPEVEESAIQPEVLTDFEEDEYPEFDTEDGI</sequence>
<dbReference type="Proteomes" id="UP001476950">
    <property type="component" value="Unassembled WGS sequence"/>
</dbReference>
<reference evidence="1 2" key="1">
    <citation type="submission" date="2022-04" db="EMBL/GenBank/DDBJ databases">
        <title>Positive selection, recombination, and allopatry shape intraspecific diversity of widespread and dominant cyanobacteria.</title>
        <authorList>
            <person name="Wei J."/>
            <person name="Shu W."/>
            <person name="Hu C."/>
        </authorList>
    </citation>
    <scope>NUCLEOTIDE SEQUENCE [LARGE SCALE GENOMIC DNA]</scope>
    <source>
        <strain evidence="1 2">AS-A4</strain>
    </source>
</reference>
<accession>A0ABV0KFC1</accession>